<dbReference type="AlphaFoldDB" id="A0A1I6RSE0"/>
<evidence type="ECO:0000313" key="5">
    <source>
        <dbReference type="Proteomes" id="UP000183209"/>
    </source>
</evidence>
<dbReference type="InterPro" id="IPR013549">
    <property type="entry name" value="DUF1731"/>
</dbReference>
<accession>A0A1I6RSE0</accession>
<protein>
    <recommendedName>
        <fullName evidence="6">TIGR01777 family protein</fullName>
    </recommendedName>
</protein>
<dbReference type="Proteomes" id="UP000183209">
    <property type="component" value="Unassembled WGS sequence"/>
</dbReference>
<dbReference type="PANTHER" id="PTHR11092">
    <property type="entry name" value="SUGAR NUCLEOTIDE EPIMERASE RELATED"/>
    <property type="match status" value="1"/>
</dbReference>
<dbReference type="Pfam" id="PF08338">
    <property type="entry name" value="DUF1731"/>
    <property type="match status" value="1"/>
</dbReference>
<dbReference type="InterPro" id="IPR036291">
    <property type="entry name" value="NAD(P)-bd_dom_sf"/>
</dbReference>
<evidence type="ECO:0008006" key="6">
    <source>
        <dbReference type="Google" id="ProtNLM"/>
    </source>
</evidence>
<gene>
    <name evidence="4" type="ORF">SAMN04487906_1284</name>
</gene>
<dbReference type="EMBL" id="FPAG01000003">
    <property type="protein sequence ID" value="SFS67621.1"/>
    <property type="molecule type" value="Genomic_DNA"/>
</dbReference>
<reference evidence="4 5" key="1">
    <citation type="submission" date="2016-10" db="EMBL/GenBank/DDBJ databases">
        <authorList>
            <person name="de Groot N.N."/>
        </authorList>
    </citation>
    <scope>NUCLEOTIDE SEQUENCE [LARGE SCALE GENOMIC DNA]</scope>
    <source>
        <strain evidence="4 5">CGMCC 1.6114</strain>
    </source>
</reference>
<dbReference type="InterPro" id="IPR010099">
    <property type="entry name" value="SDR39U1"/>
</dbReference>
<dbReference type="OrthoDB" id="9801773at2"/>
<dbReference type="Gene3D" id="3.40.50.720">
    <property type="entry name" value="NAD(P)-binding Rossmann-like Domain"/>
    <property type="match status" value="1"/>
</dbReference>
<feature type="domain" description="DUF1731" evidence="3">
    <location>
        <begin position="253"/>
        <end position="299"/>
    </location>
</feature>
<evidence type="ECO:0000256" key="1">
    <source>
        <dbReference type="ARBA" id="ARBA00009353"/>
    </source>
</evidence>
<dbReference type="SUPFAM" id="SSF51735">
    <property type="entry name" value="NAD(P)-binding Rossmann-fold domains"/>
    <property type="match status" value="1"/>
</dbReference>
<dbReference type="NCBIfam" id="TIGR01777">
    <property type="entry name" value="yfcH"/>
    <property type="match status" value="1"/>
</dbReference>
<dbReference type="Pfam" id="PF01370">
    <property type="entry name" value="Epimerase"/>
    <property type="match status" value="1"/>
</dbReference>
<sequence>MRILITGATGLIGQEIVRKCRDRKIAVNYLTTDKSKIKSEENYKGFYWNTNELEIDKSCFNEVEAIINLAGSNIAKRWTKSYKDEIISSRINSLRTLRKGLAESNKTVKSIVSSSAIGIYPDSYVKYYQEDETEIDDSFLGVVVEKWEDTAKELESFTEDLAIIRTGLVLSDHGGALPKMIGPVENYIGSALGNGQQWQSWIHISDLAEMYLFLIENQVSGVFNGVAPNPVTNEKLIRSIAEIVQKPILFPKVPKFVLKVVLGEMSKVILASHRVSSKKIQEEGFNFNYTILSAALEDLIL</sequence>
<evidence type="ECO:0000259" key="2">
    <source>
        <dbReference type="Pfam" id="PF01370"/>
    </source>
</evidence>
<dbReference type="InterPro" id="IPR001509">
    <property type="entry name" value="Epimerase_deHydtase"/>
</dbReference>
<dbReference type="RefSeq" id="WP_074977700.1">
    <property type="nucleotide sequence ID" value="NZ_FPAG01000003.1"/>
</dbReference>
<comment type="similarity">
    <text evidence="1">Belongs to the NAD(P)-dependent epimerase/dehydratase family. SDR39U1 subfamily.</text>
</comment>
<proteinExistence type="inferred from homology"/>
<dbReference type="PANTHER" id="PTHR11092:SF0">
    <property type="entry name" value="EPIMERASE FAMILY PROTEIN SDR39U1"/>
    <property type="match status" value="1"/>
</dbReference>
<feature type="domain" description="NAD-dependent epimerase/dehydratase" evidence="2">
    <location>
        <begin position="3"/>
        <end position="125"/>
    </location>
</feature>
<name>A0A1I6RSE0_9FLAO</name>
<organism evidence="4 5">
    <name type="scientific">Zhouia amylolytica</name>
    <dbReference type="NCBI Taxonomy" id="376730"/>
    <lineage>
        <taxon>Bacteria</taxon>
        <taxon>Pseudomonadati</taxon>
        <taxon>Bacteroidota</taxon>
        <taxon>Flavobacteriia</taxon>
        <taxon>Flavobacteriales</taxon>
        <taxon>Flavobacteriaceae</taxon>
        <taxon>Zhouia</taxon>
    </lineage>
</organism>
<evidence type="ECO:0000259" key="3">
    <source>
        <dbReference type="Pfam" id="PF08338"/>
    </source>
</evidence>
<evidence type="ECO:0000313" key="4">
    <source>
        <dbReference type="EMBL" id="SFS67621.1"/>
    </source>
</evidence>